<feature type="domain" description="Secretion system C-terminal sorting" evidence="1">
    <location>
        <begin position="1412"/>
        <end position="1487"/>
    </location>
</feature>
<evidence type="ECO:0000313" key="3">
    <source>
        <dbReference type="Proteomes" id="UP000193804"/>
    </source>
</evidence>
<dbReference type="RefSeq" id="WP_085515245.1">
    <property type="nucleotide sequence ID" value="NZ_FXAW01000001.1"/>
</dbReference>
<protein>
    <submittedName>
        <fullName evidence="2">Por secretion system C-terminal sorting domain-containing protein</fullName>
    </submittedName>
</protein>
<dbReference type="NCBIfam" id="TIGR04183">
    <property type="entry name" value="Por_Secre_tail"/>
    <property type="match status" value="1"/>
</dbReference>
<keyword evidence="3" id="KW-1185">Reference proteome</keyword>
<dbReference type="Pfam" id="PF18962">
    <property type="entry name" value="Por_Secre_tail"/>
    <property type="match status" value="1"/>
</dbReference>
<evidence type="ECO:0000259" key="1">
    <source>
        <dbReference type="Pfam" id="PF18962"/>
    </source>
</evidence>
<evidence type="ECO:0000313" key="2">
    <source>
        <dbReference type="EMBL" id="SMG09519.1"/>
    </source>
</evidence>
<dbReference type="Proteomes" id="UP000193804">
    <property type="component" value="Unassembled WGS sequence"/>
</dbReference>
<accession>A0A1X7I5J2</accession>
<dbReference type="InterPro" id="IPR013783">
    <property type="entry name" value="Ig-like_fold"/>
</dbReference>
<dbReference type="Gene3D" id="2.60.40.10">
    <property type="entry name" value="Immunoglobulins"/>
    <property type="match status" value="4"/>
</dbReference>
<dbReference type="STRING" id="1028.SAMN05661096_00225"/>
<gene>
    <name evidence="2" type="ORF">SAMN05661096_00225</name>
</gene>
<dbReference type="Gene3D" id="2.60.40.740">
    <property type="match status" value="3"/>
</dbReference>
<dbReference type="InterPro" id="IPR025667">
    <property type="entry name" value="SprB_repeat"/>
</dbReference>
<dbReference type="OrthoDB" id="7794186at2"/>
<proteinExistence type="predicted"/>
<dbReference type="EMBL" id="FXAW01000001">
    <property type="protein sequence ID" value="SMG09519.1"/>
    <property type="molecule type" value="Genomic_DNA"/>
</dbReference>
<reference evidence="3" key="1">
    <citation type="submission" date="2017-04" db="EMBL/GenBank/DDBJ databases">
        <authorList>
            <person name="Varghese N."/>
            <person name="Submissions S."/>
        </authorList>
    </citation>
    <scope>NUCLEOTIDE SEQUENCE [LARGE SCALE GENOMIC DNA]</scope>
    <source>
        <strain evidence="3">DSM 4125</strain>
    </source>
</reference>
<dbReference type="InterPro" id="IPR026444">
    <property type="entry name" value="Secre_tail"/>
</dbReference>
<dbReference type="Pfam" id="PF13573">
    <property type="entry name" value="SprB"/>
    <property type="match status" value="4"/>
</dbReference>
<name>A0A1X7I5J2_9BACT</name>
<sequence length="1488" mass="159259">MKKLLILIFIFFVSFSLYSQQYRVRFTGFPGTTESDFERISVTLEGEGTKNFNNNSFSEPFILSPFTESKNFSLYYEKRNTFGNLVATCTRSGTLDPINSSNCAGKTITVTRCNNDVGIANLTYTVSPIIDFVEAGTTAPGGADRLCQDESISLEATGGFSNYKFQYQIDGGTWTNLHDPPVSTNTIDVSISDVGSNLLKNISFRYAVDNCSYSPSVVTGPYVFAPLQASVTGIAPLDTVECFGGNIDEIVLTPSRQPIDGETFKYDLRRKDDEGVFQGLINKDSNTITHEDVLAKVGQGLIAGEYDVLLVSFVYDEDDDDLSTGCEFVDRFSFTIVGPEEEMSEANAGEDQIVCSTSNPTLSAIGDPLKTGEKAKWTRVSGSGTITNSTSRIASVSGLGIGENKFRYTITAEFGCTDSDDVIITRVSAPTSEAGPGQNVCVSSANLNASGVGDSGEWTVVSGNGSFSNSASATATVTALDEGINTFRWTVSKNNCDTVSDDVNINYIIVTTSNAGLNQNICENTISLSANAPKSGETGEWSLVSGEGTIADENNRNTSVSNLSVGTNTFRWTISENTGTCPSTSSTVDVIVTDLEINEVVTKRTNPTCPGDPDGSIAVVGTGGTPFVPGSDYEFTIDSPSGELKFGDEGDEITFENLEAGIYSITIKDAQGCEKYIKNIPIVDPDEIEINASTANISCYDGSDGFIDLSIVNGVPPFTYNWTKNGDDFASTKDISGLKAGTYEVVVTDDNNCSKSKEIVLTEPFALESDAIFSDYSGFNISCFGLNDGSIQVEATGGTTPYSYLWSTGETTSTINDLTVGDYSVEITDFNGCSIIENYTLTEPDPVQMLNPQISNVDCYANATGQVVLNASGGAGDNTYSLDGTNFQTSNNFSGLTAGDYTFQVKDANNCIDEIDVTVTEPEELRAIITNAYNARCGDPVGYAKVAVRGGVEPYDIIWENSNGEVVGTGIDLKDIFAGIYRVIVTDANSCIDSDIINISSTDGAKLSVESVSPTSCFNTADGQATISLSGIGPFDIEWANGEIGTTAVNLIAGLNTVSITDLNGCLVVEQVDIPSPDPIVISVTEKSIPSCNGSSDGAIAVNITGGTANYDIIWSNGGTTSSLEGIASGNYSITVTDENACTITKNIFLEEKEALALEISETISPSCVGSSDGRLTVNALGGNGEYSYSWDNGFDGNTLSNIAAGSYSVNIVDGKGCTYQESITLTDPEPFEIVVDNIWEICTGSSYITDYDIPGAVNYKWSSENGFESDQREVELSEAGIYQLTVENENGCKATRDFELIVSDDLLSADMIVASEAYVGDTVMVIDISWPIPDSVFWQIPPGVTILEQNMEYTSLVFNEPGVHDLSIEIAQAECSDSYAQSINILPDSEAEDSNQRHLGNPEKLIKTLSVFPNPALIDFNMNIELTQKHSISIKIIDLLGNAVIFNESYKGDDTYSIPMQNVLNSGVYVIVMNAGKESAYKRIVIR</sequence>
<organism evidence="2 3">
    <name type="scientific">Marivirga sericea</name>
    <dbReference type="NCBI Taxonomy" id="1028"/>
    <lineage>
        <taxon>Bacteria</taxon>
        <taxon>Pseudomonadati</taxon>
        <taxon>Bacteroidota</taxon>
        <taxon>Cytophagia</taxon>
        <taxon>Cytophagales</taxon>
        <taxon>Marivirgaceae</taxon>
        <taxon>Marivirga</taxon>
    </lineage>
</organism>